<feature type="compositionally biased region" description="Polar residues" evidence="1">
    <location>
        <begin position="586"/>
        <end position="595"/>
    </location>
</feature>
<gene>
    <name evidence="3" type="ORF">FQN60_016481</name>
</gene>
<feature type="compositionally biased region" description="Polar residues" evidence="1">
    <location>
        <begin position="279"/>
        <end position="289"/>
    </location>
</feature>
<feature type="region of interest" description="Disordered" evidence="1">
    <location>
        <begin position="308"/>
        <end position="328"/>
    </location>
</feature>
<feature type="compositionally biased region" description="Polar residues" evidence="1">
    <location>
        <begin position="126"/>
        <end position="137"/>
    </location>
</feature>
<evidence type="ECO:0000256" key="1">
    <source>
        <dbReference type="SAM" id="MobiDB-lite"/>
    </source>
</evidence>
<dbReference type="PANTHER" id="PTHR22754:SF33">
    <property type="entry name" value="DISCO-INTERACTING PROTEIN 2 HOMOLOG C"/>
    <property type="match status" value="1"/>
</dbReference>
<evidence type="ECO:0000313" key="4">
    <source>
        <dbReference type="Proteomes" id="UP000327493"/>
    </source>
</evidence>
<keyword evidence="4" id="KW-1185">Reference proteome</keyword>
<dbReference type="Pfam" id="PF06464">
    <property type="entry name" value="DMAP_binding"/>
    <property type="match status" value="1"/>
</dbReference>
<feature type="region of interest" description="Disordered" evidence="1">
    <location>
        <begin position="274"/>
        <end position="296"/>
    </location>
</feature>
<dbReference type="AlphaFoldDB" id="A0A5J5D2A1"/>
<evidence type="ECO:0000313" key="3">
    <source>
        <dbReference type="EMBL" id="KAA8587619.1"/>
    </source>
</evidence>
<dbReference type="Proteomes" id="UP000327493">
    <property type="component" value="Chromosome 12"/>
</dbReference>
<evidence type="ECO:0000259" key="2">
    <source>
        <dbReference type="SMART" id="SM01137"/>
    </source>
</evidence>
<dbReference type="InterPro" id="IPR010506">
    <property type="entry name" value="DMAP1-bd"/>
</dbReference>
<proteinExistence type="predicted"/>
<dbReference type="EMBL" id="VOFY01000012">
    <property type="protein sequence ID" value="KAA8587619.1"/>
    <property type="molecule type" value="Genomic_DNA"/>
</dbReference>
<protein>
    <recommendedName>
        <fullName evidence="2">DMAP1-binding domain-containing protein</fullName>
    </recommendedName>
</protein>
<accession>A0A5J5D2A1</accession>
<feature type="domain" description="DMAP1-binding" evidence="2">
    <location>
        <begin position="107"/>
        <end position="198"/>
    </location>
</feature>
<dbReference type="SMART" id="SM01137">
    <property type="entry name" value="DMAP_binding"/>
    <property type="match status" value="1"/>
</dbReference>
<comment type="caution">
    <text evidence="3">The sequence shown here is derived from an EMBL/GenBank/DDBJ whole genome shotgun (WGS) entry which is preliminary data.</text>
</comment>
<feature type="region of interest" description="Disordered" evidence="1">
    <location>
        <begin position="124"/>
        <end position="168"/>
    </location>
</feature>
<organism evidence="3 4">
    <name type="scientific">Etheostoma spectabile</name>
    <name type="common">orangethroat darter</name>
    <dbReference type="NCBI Taxonomy" id="54343"/>
    <lineage>
        <taxon>Eukaryota</taxon>
        <taxon>Metazoa</taxon>
        <taxon>Chordata</taxon>
        <taxon>Craniata</taxon>
        <taxon>Vertebrata</taxon>
        <taxon>Euteleostomi</taxon>
        <taxon>Actinopterygii</taxon>
        <taxon>Neopterygii</taxon>
        <taxon>Teleostei</taxon>
        <taxon>Neoteleostei</taxon>
        <taxon>Acanthomorphata</taxon>
        <taxon>Eupercaria</taxon>
        <taxon>Perciformes</taxon>
        <taxon>Percoidei</taxon>
        <taxon>Percidae</taxon>
        <taxon>Etheostomatinae</taxon>
        <taxon>Etheostoma</taxon>
    </lineage>
</organism>
<name>A0A5J5D2A1_9PERO</name>
<reference evidence="3 4" key="1">
    <citation type="submission" date="2019-08" db="EMBL/GenBank/DDBJ databases">
        <title>A chromosome-level genome assembly, high-density linkage maps, and genome scans reveal the genomic architecture of hybrid incompatibilities underlying speciation via character displacement in darters (Percidae: Etheostominae).</title>
        <authorList>
            <person name="Moran R.L."/>
            <person name="Catchen J.M."/>
            <person name="Fuller R.C."/>
        </authorList>
    </citation>
    <scope>NUCLEOTIDE SEQUENCE [LARGE SCALE GENOMIC DNA]</scope>
    <source>
        <strain evidence="3">EspeVRDwgs_2016</strain>
        <tissue evidence="3">Muscle</tissue>
    </source>
</reference>
<feature type="region of interest" description="Disordered" evidence="1">
    <location>
        <begin position="574"/>
        <end position="600"/>
    </location>
</feature>
<sequence length="636" mass="70051">MYSMTRVPVFYLSAKLSTGDDKTPANAVSVPPRDITPLVTFFQTRHRIRLTAEDGTGASLETHWHCQSYYWNIRGLLVVAWSVNQLSSFLLSAGGALRALMKTDEGVSVKLRWMLVDQQLHGGRSCQHQRVMDSSTGQERRTPVTPSSSSRYHRRWSSGSRDERYRSDVHTEAVQAALAKHKERKMAVPMPSKRRSLVVQTSMDAYTPPGLLSHPSLRRRMRAVPVGTVENGNSGPGRSVSIKIELLTHYKAFPIAMSSVVAVGDLNLTPLNGRLPGYQSPTRPRQTPAYQRPGSVRDSTHIFLPTSFHAPTTQSKCPLEQNEKGRRRSMRRWVVERAPGAGPAAQRQTPKYGNAELMETGDGVPVSSRVSAKIQQLVNTLKRPKRPPLREFFVDDFEELLEVQQPDPNQPKAEGAQMVLLRGEQLGVVTNWPPSLEAALQRWGTISPKAPCLTTMDNNGKPLYVLTYAGGRPVVLSRVLPTITPEGGIFFPKLIQGPCSSLFPANPRTSDQSVALVFPNNDPAAFMTAFYGCLLAEVVPVPIEVPLTRKFESPVGPRAAVSVSSFSSTSTDMRELKTGCAAEPQRANSPVNGARSSLGDCIKNTSHQKATAGGQSERVFVGELWRDRGSDQRRLS</sequence>
<dbReference type="PANTHER" id="PTHR22754">
    <property type="entry name" value="DISCO-INTERACTING PROTEIN 2 DIP2 -RELATED"/>
    <property type="match status" value="1"/>
</dbReference>